<dbReference type="EMBL" id="PKPP01013381">
    <property type="protein sequence ID" value="PWA41007.1"/>
    <property type="molecule type" value="Genomic_DNA"/>
</dbReference>
<dbReference type="AlphaFoldDB" id="A0A2U1KW86"/>
<gene>
    <name evidence="1" type="ORF">CTI12_AA558880</name>
</gene>
<accession>A0A2U1KW86</accession>
<comment type="caution">
    <text evidence="1">The sequence shown here is derived from an EMBL/GenBank/DDBJ whole genome shotgun (WGS) entry which is preliminary data.</text>
</comment>
<reference evidence="1 2" key="1">
    <citation type="journal article" date="2018" name="Mol. Plant">
        <title>The genome of Artemisia annua provides insight into the evolution of Asteraceae family and artemisinin biosynthesis.</title>
        <authorList>
            <person name="Shen Q."/>
            <person name="Zhang L."/>
            <person name="Liao Z."/>
            <person name="Wang S."/>
            <person name="Yan T."/>
            <person name="Shi P."/>
            <person name="Liu M."/>
            <person name="Fu X."/>
            <person name="Pan Q."/>
            <person name="Wang Y."/>
            <person name="Lv Z."/>
            <person name="Lu X."/>
            <person name="Zhang F."/>
            <person name="Jiang W."/>
            <person name="Ma Y."/>
            <person name="Chen M."/>
            <person name="Hao X."/>
            <person name="Li L."/>
            <person name="Tang Y."/>
            <person name="Lv G."/>
            <person name="Zhou Y."/>
            <person name="Sun X."/>
            <person name="Brodelius P.E."/>
            <person name="Rose J.K.C."/>
            <person name="Tang K."/>
        </authorList>
    </citation>
    <scope>NUCLEOTIDE SEQUENCE [LARGE SCALE GENOMIC DNA]</scope>
    <source>
        <strain evidence="2">cv. Huhao1</strain>
        <tissue evidence="1">Leaf</tissue>
    </source>
</reference>
<evidence type="ECO:0000313" key="1">
    <source>
        <dbReference type="EMBL" id="PWA41007.1"/>
    </source>
</evidence>
<evidence type="ECO:0000313" key="2">
    <source>
        <dbReference type="Proteomes" id="UP000245207"/>
    </source>
</evidence>
<keyword evidence="2" id="KW-1185">Reference proteome</keyword>
<protein>
    <submittedName>
        <fullName evidence="1">Uncharacterized protein</fullName>
    </submittedName>
</protein>
<sequence>MAATPNLNELKEATGSDNLADALKLLFIHDKSEEHDCLFETQMRDRRKLDLLAQLLVLAREGMDKKDDHLERM</sequence>
<proteinExistence type="predicted"/>
<name>A0A2U1KW86_ARTAN</name>
<dbReference type="Proteomes" id="UP000245207">
    <property type="component" value="Unassembled WGS sequence"/>
</dbReference>
<organism evidence="1 2">
    <name type="scientific">Artemisia annua</name>
    <name type="common">Sweet wormwood</name>
    <dbReference type="NCBI Taxonomy" id="35608"/>
    <lineage>
        <taxon>Eukaryota</taxon>
        <taxon>Viridiplantae</taxon>
        <taxon>Streptophyta</taxon>
        <taxon>Embryophyta</taxon>
        <taxon>Tracheophyta</taxon>
        <taxon>Spermatophyta</taxon>
        <taxon>Magnoliopsida</taxon>
        <taxon>eudicotyledons</taxon>
        <taxon>Gunneridae</taxon>
        <taxon>Pentapetalae</taxon>
        <taxon>asterids</taxon>
        <taxon>campanulids</taxon>
        <taxon>Asterales</taxon>
        <taxon>Asteraceae</taxon>
        <taxon>Asteroideae</taxon>
        <taxon>Anthemideae</taxon>
        <taxon>Artemisiinae</taxon>
        <taxon>Artemisia</taxon>
    </lineage>
</organism>